<feature type="region of interest" description="Disordered" evidence="1">
    <location>
        <begin position="1"/>
        <end position="206"/>
    </location>
</feature>
<accession>A0A9P3LEJ3</accession>
<feature type="compositionally biased region" description="Basic and acidic residues" evidence="1">
    <location>
        <begin position="77"/>
        <end position="100"/>
    </location>
</feature>
<keyword evidence="3" id="KW-1185">Reference proteome</keyword>
<name>A0A9P3LEJ3_9APHY</name>
<evidence type="ECO:0000256" key="1">
    <source>
        <dbReference type="SAM" id="MobiDB-lite"/>
    </source>
</evidence>
<comment type="caution">
    <text evidence="2">The sequence shown here is derived from an EMBL/GenBank/DDBJ whole genome shotgun (WGS) entry which is preliminary data.</text>
</comment>
<protein>
    <submittedName>
        <fullName evidence="2">Uncharacterized protein</fullName>
    </submittedName>
</protein>
<reference evidence="2 3" key="1">
    <citation type="submission" date="2021-08" db="EMBL/GenBank/DDBJ databases">
        <title>Draft Genome Sequence of Phanerochaete sordida strain YK-624.</title>
        <authorList>
            <person name="Mori T."/>
            <person name="Dohra H."/>
            <person name="Suzuki T."/>
            <person name="Kawagishi H."/>
            <person name="Hirai H."/>
        </authorList>
    </citation>
    <scope>NUCLEOTIDE SEQUENCE [LARGE SCALE GENOMIC DNA]</scope>
    <source>
        <strain evidence="2 3">YK-624</strain>
    </source>
</reference>
<gene>
    <name evidence="2" type="ORF">PsYK624_071950</name>
</gene>
<dbReference type="EMBL" id="BPQB01000019">
    <property type="protein sequence ID" value="GJE91047.1"/>
    <property type="molecule type" value="Genomic_DNA"/>
</dbReference>
<feature type="compositionally biased region" description="Basic and acidic residues" evidence="1">
    <location>
        <begin position="180"/>
        <end position="202"/>
    </location>
</feature>
<feature type="compositionally biased region" description="Polar residues" evidence="1">
    <location>
        <begin position="19"/>
        <end position="40"/>
    </location>
</feature>
<dbReference type="AlphaFoldDB" id="A0A9P3LEJ3"/>
<evidence type="ECO:0000313" key="2">
    <source>
        <dbReference type="EMBL" id="GJE91047.1"/>
    </source>
</evidence>
<sequence>MKPPAQNYAPPQQIPVNYANHQAQTTGYQVPIRDSTTQYGQAPPVSRHSSHSHRHHASRMRGDEDDGVRRSSSSSHHRSEYERERAEAAYGDRYERDAPRRSTSSRHAHRDNYGEPRQEPATRYAEPPRQDSSAKYGATGYPTGYSNSTAGYTNAYTNGYAAEPPRSSHSHHSSHSRHRDSRDGRYDDEPRRRDGQHYDDGQHKRKWSHGWLSALGRLFRWPHHHRHEKVEIAAKA</sequence>
<organism evidence="2 3">
    <name type="scientific">Phanerochaete sordida</name>
    <dbReference type="NCBI Taxonomy" id="48140"/>
    <lineage>
        <taxon>Eukaryota</taxon>
        <taxon>Fungi</taxon>
        <taxon>Dikarya</taxon>
        <taxon>Basidiomycota</taxon>
        <taxon>Agaricomycotina</taxon>
        <taxon>Agaricomycetes</taxon>
        <taxon>Polyporales</taxon>
        <taxon>Phanerochaetaceae</taxon>
        <taxon>Phanerochaete</taxon>
    </lineage>
</organism>
<proteinExistence type="predicted"/>
<feature type="compositionally biased region" description="Basic residues" evidence="1">
    <location>
        <begin position="168"/>
        <end position="179"/>
    </location>
</feature>
<feature type="compositionally biased region" description="Basic and acidic residues" evidence="1">
    <location>
        <begin position="110"/>
        <end position="120"/>
    </location>
</feature>
<feature type="compositionally biased region" description="Basic residues" evidence="1">
    <location>
        <begin position="48"/>
        <end position="59"/>
    </location>
</feature>
<feature type="compositionally biased region" description="Polar residues" evidence="1">
    <location>
        <begin position="144"/>
        <end position="157"/>
    </location>
</feature>
<evidence type="ECO:0000313" key="3">
    <source>
        <dbReference type="Proteomes" id="UP000703269"/>
    </source>
</evidence>
<dbReference type="Proteomes" id="UP000703269">
    <property type="component" value="Unassembled WGS sequence"/>
</dbReference>